<reference evidence="2 3" key="1">
    <citation type="submission" date="2023-05" db="EMBL/GenBank/DDBJ databases">
        <title>Comparative genomics reveals the evidence of polycyclic aromatic hydrocarbons degradation in moderately halophilic genus Pontibacillus.</title>
        <authorList>
            <person name="Yang H."/>
            <person name="Qian Z."/>
        </authorList>
    </citation>
    <scope>NUCLEOTIDE SEQUENCE [LARGE SCALE GENOMIC DNA]</scope>
    <source>
        <strain evidence="3">HN14</strain>
    </source>
</reference>
<evidence type="ECO:0000256" key="1">
    <source>
        <dbReference type="SAM" id="Coils"/>
    </source>
</evidence>
<evidence type="ECO:0000313" key="3">
    <source>
        <dbReference type="Proteomes" id="UP001236652"/>
    </source>
</evidence>
<sequence length="59" mass="6814">MCTICGGDYVVHTPVEHGYFFEPCPQCGEQPQEEHEKEFAELYKQLDEAEARNKEKHSA</sequence>
<keyword evidence="3" id="KW-1185">Reference proteome</keyword>
<dbReference type="Proteomes" id="UP001236652">
    <property type="component" value="Chromosome"/>
</dbReference>
<dbReference type="RefSeq" id="WP_231418481.1">
    <property type="nucleotide sequence ID" value="NZ_CP126446.1"/>
</dbReference>
<accession>A0ABY8V299</accession>
<name>A0ABY8V299_9BACI</name>
<gene>
    <name evidence="2" type="ORF">QNI29_03395</name>
</gene>
<keyword evidence="1" id="KW-0175">Coiled coil</keyword>
<protein>
    <submittedName>
        <fullName evidence="2">Uncharacterized protein</fullName>
    </submittedName>
</protein>
<feature type="coiled-coil region" evidence="1">
    <location>
        <begin position="32"/>
        <end position="59"/>
    </location>
</feature>
<organism evidence="2 3">
    <name type="scientific">Pontibacillus chungwhensis</name>
    <dbReference type="NCBI Taxonomy" id="265426"/>
    <lineage>
        <taxon>Bacteria</taxon>
        <taxon>Bacillati</taxon>
        <taxon>Bacillota</taxon>
        <taxon>Bacilli</taxon>
        <taxon>Bacillales</taxon>
        <taxon>Bacillaceae</taxon>
        <taxon>Pontibacillus</taxon>
    </lineage>
</organism>
<proteinExistence type="predicted"/>
<evidence type="ECO:0000313" key="2">
    <source>
        <dbReference type="EMBL" id="WIF98709.1"/>
    </source>
</evidence>
<dbReference type="EMBL" id="CP126446">
    <property type="protein sequence ID" value="WIF98709.1"/>
    <property type="molecule type" value="Genomic_DNA"/>
</dbReference>